<comment type="caution">
    <text evidence="1">The sequence shown here is derived from an EMBL/GenBank/DDBJ whole genome shotgun (WGS) entry which is preliminary data.</text>
</comment>
<name>A0A371I247_MUCPR</name>
<sequence length="68" mass="8019">MLNTMRQDRGAGHLHKFIKRDKILARWRKLLHKMDGSQAPSSNHHTENPKIYMLKHHVLIRNPQLGCN</sequence>
<gene>
    <name evidence="1" type="ORF">CR513_06563</name>
</gene>
<reference evidence="1" key="1">
    <citation type="submission" date="2018-05" db="EMBL/GenBank/DDBJ databases">
        <title>Draft genome of Mucuna pruriens seed.</title>
        <authorList>
            <person name="Nnadi N.E."/>
            <person name="Vos R."/>
            <person name="Hasami M.H."/>
            <person name="Devisetty U.K."/>
            <person name="Aguiy J.C."/>
        </authorList>
    </citation>
    <scope>NUCLEOTIDE SEQUENCE [LARGE SCALE GENOMIC DNA]</scope>
    <source>
        <strain evidence="1">JCA_2017</strain>
    </source>
</reference>
<evidence type="ECO:0000313" key="2">
    <source>
        <dbReference type="Proteomes" id="UP000257109"/>
    </source>
</evidence>
<evidence type="ECO:0000313" key="1">
    <source>
        <dbReference type="EMBL" id="RDY09120.1"/>
    </source>
</evidence>
<dbReference type="EMBL" id="QJKJ01001122">
    <property type="protein sequence ID" value="RDY09120.1"/>
    <property type="molecule type" value="Genomic_DNA"/>
</dbReference>
<protein>
    <submittedName>
        <fullName evidence="1">Uncharacterized protein</fullName>
    </submittedName>
</protein>
<proteinExistence type="predicted"/>
<organism evidence="1 2">
    <name type="scientific">Mucuna pruriens</name>
    <name type="common">Velvet bean</name>
    <name type="synonym">Dolichos pruriens</name>
    <dbReference type="NCBI Taxonomy" id="157652"/>
    <lineage>
        <taxon>Eukaryota</taxon>
        <taxon>Viridiplantae</taxon>
        <taxon>Streptophyta</taxon>
        <taxon>Embryophyta</taxon>
        <taxon>Tracheophyta</taxon>
        <taxon>Spermatophyta</taxon>
        <taxon>Magnoliopsida</taxon>
        <taxon>eudicotyledons</taxon>
        <taxon>Gunneridae</taxon>
        <taxon>Pentapetalae</taxon>
        <taxon>rosids</taxon>
        <taxon>fabids</taxon>
        <taxon>Fabales</taxon>
        <taxon>Fabaceae</taxon>
        <taxon>Papilionoideae</taxon>
        <taxon>50 kb inversion clade</taxon>
        <taxon>NPAAA clade</taxon>
        <taxon>indigoferoid/millettioid clade</taxon>
        <taxon>Phaseoleae</taxon>
        <taxon>Mucuna</taxon>
    </lineage>
</organism>
<dbReference type="Proteomes" id="UP000257109">
    <property type="component" value="Unassembled WGS sequence"/>
</dbReference>
<accession>A0A371I247</accession>
<dbReference type="AlphaFoldDB" id="A0A371I247"/>
<feature type="non-terminal residue" evidence="1">
    <location>
        <position position="1"/>
    </location>
</feature>
<keyword evidence="2" id="KW-1185">Reference proteome</keyword>